<feature type="transmembrane region" description="Helical" evidence="1">
    <location>
        <begin position="56"/>
        <end position="78"/>
    </location>
</feature>
<proteinExistence type="predicted"/>
<organism evidence="2 3">
    <name type="scientific">Mannheimia haemolytica</name>
    <name type="common">Pasteurella haemolytica</name>
    <dbReference type="NCBI Taxonomy" id="75985"/>
    <lineage>
        <taxon>Bacteria</taxon>
        <taxon>Pseudomonadati</taxon>
        <taxon>Pseudomonadota</taxon>
        <taxon>Gammaproteobacteria</taxon>
        <taxon>Pasteurellales</taxon>
        <taxon>Pasteurellaceae</taxon>
        <taxon>Mannheimia</taxon>
    </lineage>
</organism>
<evidence type="ECO:0000313" key="3">
    <source>
        <dbReference type="Proteomes" id="UP000254031"/>
    </source>
</evidence>
<protein>
    <submittedName>
        <fullName evidence="2">Uncharacterized protein</fullName>
    </submittedName>
</protein>
<accession>A0A378NLX5</accession>
<dbReference type="EMBL" id="UGPL01000006">
    <property type="protein sequence ID" value="STY66908.1"/>
    <property type="molecule type" value="Genomic_DNA"/>
</dbReference>
<keyword evidence="1" id="KW-1133">Transmembrane helix</keyword>
<dbReference type="Proteomes" id="UP000254031">
    <property type="component" value="Unassembled WGS sequence"/>
</dbReference>
<name>A0A378NLX5_MANHA</name>
<reference evidence="2 3" key="1">
    <citation type="submission" date="2018-06" db="EMBL/GenBank/DDBJ databases">
        <authorList>
            <consortium name="Pathogen Informatics"/>
            <person name="Doyle S."/>
        </authorList>
    </citation>
    <scope>NUCLEOTIDE SEQUENCE [LARGE SCALE GENOMIC DNA]</scope>
    <source>
        <strain evidence="2 3">NCTC9380</strain>
    </source>
</reference>
<sequence length="115" mass="13816">MLLWLFFSLLFYVYVFTYYLTKPLVSENWILSCSCWVALTYAFLSSLKWKNRGRKSSFYCIFIYVFLIFIHLIGSLLIRELFPEHNLFSYNFVSIMFNIIGVPIGIILYYLKNKN</sequence>
<keyword evidence="1" id="KW-0472">Membrane</keyword>
<dbReference type="AlphaFoldDB" id="A0A378NLX5"/>
<evidence type="ECO:0000256" key="1">
    <source>
        <dbReference type="SAM" id="Phobius"/>
    </source>
</evidence>
<feature type="transmembrane region" description="Helical" evidence="1">
    <location>
        <begin position="90"/>
        <end position="111"/>
    </location>
</feature>
<keyword evidence="1" id="KW-0812">Transmembrane</keyword>
<evidence type="ECO:0000313" key="2">
    <source>
        <dbReference type="EMBL" id="STY66908.1"/>
    </source>
</evidence>
<feature type="transmembrane region" description="Helical" evidence="1">
    <location>
        <begin position="27"/>
        <end position="44"/>
    </location>
</feature>
<gene>
    <name evidence="2" type="ORF">NCTC9380_02239</name>
</gene>